<protein>
    <submittedName>
        <fullName evidence="2">Uncharacterized protein</fullName>
    </submittedName>
</protein>
<dbReference type="EMBL" id="MCGO01000045">
    <property type="protein sequence ID" value="ORY38159.1"/>
    <property type="molecule type" value="Genomic_DNA"/>
</dbReference>
<name>A0A1Y2BTT5_9FUNG</name>
<evidence type="ECO:0000313" key="3">
    <source>
        <dbReference type="Proteomes" id="UP000193642"/>
    </source>
</evidence>
<accession>A0A1Y2BTT5</accession>
<sequence length="74" mass="7778">ANSTPCRTRHVPQLKFAREDKKAASLKSSTSTESIKTTTKSVGAVSTTSSTKSTASTSSLFLTGAPAFESMKHL</sequence>
<reference evidence="2 3" key="1">
    <citation type="submission" date="2016-07" db="EMBL/GenBank/DDBJ databases">
        <title>Pervasive Adenine N6-methylation of Active Genes in Fungi.</title>
        <authorList>
            <consortium name="DOE Joint Genome Institute"/>
            <person name="Mondo S.J."/>
            <person name="Dannebaum R.O."/>
            <person name="Kuo R.C."/>
            <person name="Labutti K."/>
            <person name="Haridas S."/>
            <person name="Kuo A."/>
            <person name="Salamov A."/>
            <person name="Ahrendt S.R."/>
            <person name="Lipzen A."/>
            <person name="Sullivan W."/>
            <person name="Andreopoulos W.B."/>
            <person name="Clum A."/>
            <person name="Lindquist E."/>
            <person name="Daum C."/>
            <person name="Ramamoorthy G.K."/>
            <person name="Gryganskyi A."/>
            <person name="Culley D."/>
            <person name="Magnuson J.K."/>
            <person name="James T.Y."/>
            <person name="O'Malley M.A."/>
            <person name="Stajich J.E."/>
            <person name="Spatafora J.W."/>
            <person name="Visel A."/>
            <person name="Grigoriev I.V."/>
        </authorList>
    </citation>
    <scope>NUCLEOTIDE SEQUENCE [LARGE SCALE GENOMIC DNA]</scope>
    <source>
        <strain evidence="2 3">JEL800</strain>
    </source>
</reference>
<gene>
    <name evidence="2" type="ORF">BCR33DRAFT_720870</name>
</gene>
<keyword evidence="3" id="KW-1185">Reference proteome</keyword>
<dbReference type="Proteomes" id="UP000193642">
    <property type="component" value="Unassembled WGS sequence"/>
</dbReference>
<evidence type="ECO:0000256" key="1">
    <source>
        <dbReference type="SAM" id="MobiDB-lite"/>
    </source>
</evidence>
<feature type="compositionally biased region" description="Low complexity" evidence="1">
    <location>
        <begin position="25"/>
        <end position="57"/>
    </location>
</feature>
<proteinExistence type="predicted"/>
<organism evidence="2 3">
    <name type="scientific">Rhizoclosmatium globosum</name>
    <dbReference type="NCBI Taxonomy" id="329046"/>
    <lineage>
        <taxon>Eukaryota</taxon>
        <taxon>Fungi</taxon>
        <taxon>Fungi incertae sedis</taxon>
        <taxon>Chytridiomycota</taxon>
        <taxon>Chytridiomycota incertae sedis</taxon>
        <taxon>Chytridiomycetes</taxon>
        <taxon>Chytridiales</taxon>
        <taxon>Chytriomycetaceae</taxon>
        <taxon>Rhizoclosmatium</taxon>
    </lineage>
</organism>
<comment type="caution">
    <text evidence="2">The sequence shown here is derived from an EMBL/GenBank/DDBJ whole genome shotgun (WGS) entry which is preliminary data.</text>
</comment>
<feature type="region of interest" description="Disordered" evidence="1">
    <location>
        <begin position="1"/>
        <end position="57"/>
    </location>
</feature>
<feature type="non-terminal residue" evidence="2">
    <location>
        <position position="1"/>
    </location>
</feature>
<dbReference type="AlphaFoldDB" id="A0A1Y2BTT5"/>
<evidence type="ECO:0000313" key="2">
    <source>
        <dbReference type="EMBL" id="ORY38159.1"/>
    </source>
</evidence>